<evidence type="ECO:0000313" key="3">
    <source>
        <dbReference type="EMBL" id="CAD8349712.1"/>
    </source>
</evidence>
<feature type="transmembrane region" description="Helical" evidence="2">
    <location>
        <begin position="119"/>
        <end position="141"/>
    </location>
</feature>
<feature type="transmembrane region" description="Helical" evidence="2">
    <location>
        <begin position="294"/>
        <end position="321"/>
    </location>
</feature>
<accession>A0A7S0A0X1</accession>
<dbReference type="AlphaFoldDB" id="A0A7S0A0X1"/>
<name>A0A7S0A0X1_9DINO</name>
<dbReference type="EMBL" id="HBEG01009115">
    <property type="protein sequence ID" value="CAD8349712.1"/>
    <property type="molecule type" value="Transcribed_RNA"/>
</dbReference>
<keyword evidence="2" id="KW-0812">Transmembrane</keyword>
<evidence type="ECO:0000256" key="2">
    <source>
        <dbReference type="SAM" id="Phobius"/>
    </source>
</evidence>
<feature type="region of interest" description="Disordered" evidence="1">
    <location>
        <begin position="337"/>
        <end position="360"/>
    </location>
</feature>
<protein>
    <submittedName>
        <fullName evidence="3">Uncharacterized protein</fullName>
    </submittedName>
</protein>
<feature type="transmembrane region" description="Helical" evidence="2">
    <location>
        <begin position="71"/>
        <end position="99"/>
    </location>
</feature>
<reference evidence="3" key="1">
    <citation type="submission" date="2021-01" db="EMBL/GenBank/DDBJ databases">
        <authorList>
            <person name="Corre E."/>
            <person name="Pelletier E."/>
            <person name="Niang G."/>
            <person name="Scheremetjew M."/>
            <person name="Finn R."/>
            <person name="Kale V."/>
            <person name="Holt S."/>
            <person name="Cochrane G."/>
            <person name="Meng A."/>
            <person name="Brown T."/>
            <person name="Cohen L."/>
        </authorList>
    </citation>
    <scope>NUCLEOTIDE SEQUENCE</scope>
    <source>
        <strain evidence="3">Pbaha01</strain>
    </source>
</reference>
<feature type="transmembrane region" description="Helical" evidence="2">
    <location>
        <begin position="35"/>
        <end position="59"/>
    </location>
</feature>
<sequence length="366" mass="40815">MGGFSHLHHNVSPEQQALLRNHNFSLRPLSTVGHLTLGGVIFLTWLPIIAFLFTVLILIQTDFRYFNEQEVTLIHAIGIVVLLAYPTIALGVLIFGIIATRVHSNIRWSAVVYWTWWPFFRLVMCCLAVVLGTALGNYLWYHQFLRYTQLQRLQAYQNIDPYRASGVRLQDAGIATFNRNATVDRLRTGCTTDGATYCIAPIVPNGKISLARDLFMVGVDCCACPGEFRCGDWNVPGELGGMRVVDDHDRQFYRVAAEKWSATYGPKLRHPIFLRWETEPLDALRELQERGRRLLALGLLAAPGLFYLLAVALNGLLGLLVELGHVAPVEVPAPTQGVGGQEWGPGTPKEPLQWGAAPPDPKYVCL</sequence>
<organism evidence="3">
    <name type="scientific">Pyrodinium bahamense</name>
    <dbReference type="NCBI Taxonomy" id="73915"/>
    <lineage>
        <taxon>Eukaryota</taxon>
        <taxon>Sar</taxon>
        <taxon>Alveolata</taxon>
        <taxon>Dinophyceae</taxon>
        <taxon>Gonyaulacales</taxon>
        <taxon>Pyrocystaceae</taxon>
        <taxon>Pyrodinium</taxon>
    </lineage>
</organism>
<keyword evidence="2" id="KW-0472">Membrane</keyword>
<proteinExistence type="predicted"/>
<evidence type="ECO:0000256" key="1">
    <source>
        <dbReference type="SAM" id="MobiDB-lite"/>
    </source>
</evidence>
<keyword evidence="2" id="KW-1133">Transmembrane helix</keyword>
<gene>
    <name evidence="3" type="ORF">PBAH0796_LOCUS5451</name>
</gene>